<dbReference type="InterPro" id="IPR003593">
    <property type="entry name" value="AAA+_ATPase"/>
</dbReference>
<dbReference type="SUPFAM" id="SSF52540">
    <property type="entry name" value="P-loop containing nucleoside triphosphate hydrolases"/>
    <property type="match status" value="1"/>
</dbReference>
<keyword evidence="6" id="KW-1185">Reference proteome</keyword>
<dbReference type="PANTHER" id="PTHR42939">
    <property type="entry name" value="ABC TRANSPORTER ATP-BINDING PROTEIN ALBC-RELATED"/>
    <property type="match status" value="1"/>
</dbReference>
<dbReference type="Proteomes" id="UP000030019">
    <property type="component" value="Unassembled WGS sequence"/>
</dbReference>
<keyword evidence="1" id="KW-0813">Transport</keyword>
<accession>A0A0A0DGV0</accession>
<gene>
    <name evidence="5" type="ORF">SSIN_0241</name>
</gene>
<keyword evidence="3 5" id="KW-0067">ATP-binding</keyword>
<dbReference type="STRING" id="176090.SSIN_0241"/>
<evidence type="ECO:0000313" key="6">
    <source>
        <dbReference type="Proteomes" id="UP000030019"/>
    </source>
</evidence>
<keyword evidence="2" id="KW-0547">Nucleotide-binding</keyword>
<dbReference type="SMART" id="SM00382">
    <property type="entry name" value="AAA"/>
    <property type="match status" value="1"/>
</dbReference>
<evidence type="ECO:0000256" key="3">
    <source>
        <dbReference type="ARBA" id="ARBA00022840"/>
    </source>
</evidence>
<dbReference type="AlphaFoldDB" id="A0A0A0DGV0"/>
<dbReference type="InterPro" id="IPR003439">
    <property type="entry name" value="ABC_transporter-like_ATP-bd"/>
</dbReference>
<dbReference type="InterPro" id="IPR051782">
    <property type="entry name" value="ABC_Transporter_VariousFunc"/>
</dbReference>
<comment type="caution">
    <text evidence="5">The sequence shown here is derived from an EMBL/GenBank/DDBJ whole genome shotgun (WGS) entry which is preliminary data.</text>
</comment>
<dbReference type="InterPro" id="IPR027417">
    <property type="entry name" value="P-loop_NTPase"/>
</dbReference>
<dbReference type="EMBL" id="JPEN01000027">
    <property type="protein sequence ID" value="KGM37951.1"/>
    <property type="molecule type" value="Genomic_DNA"/>
</dbReference>
<dbReference type="eggNOG" id="COG1131">
    <property type="taxonomic scope" value="Bacteria"/>
</dbReference>
<evidence type="ECO:0000313" key="5">
    <source>
        <dbReference type="EMBL" id="KGM37951.1"/>
    </source>
</evidence>
<protein>
    <submittedName>
        <fullName evidence="5">ABC transporter, ATP-binding protein</fullName>
    </submittedName>
</protein>
<evidence type="ECO:0000259" key="4">
    <source>
        <dbReference type="PROSITE" id="PS50893"/>
    </source>
</evidence>
<proteinExistence type="predicted"/>
<dbReference type="Pfam" id="PF00005">
    <property type="entry name" value="ABC_tran"/>
    <property type="match status" value="1"/>
</dbReference>
<sequence>MIELRIKNLTTAIIEDLSFELSDPGLYGIIGPNGIGKSTLFSLINGEVKGFRGQLQSGKVAYIPNLDIFDKHLSAQDYLQLLSPEEQNVFQENLEKMGGADYLNKKIGKYSLGMKELFAFLYILSLPSDLIILDELLDGLDELRRSTAYELLKEYSTQKIILLTSHNLSEVFKICDTVYLLSKNSLTAIEDFDPANALNLLKFKGNNA</sequence>
<dbReference type="RefSeq" id="WP_052076742.1">
    <property type="nucleotide sequence ID" value="NZ_JASKOR010000005.1"/>
</dbReference>
<dbReference type="PATRIC" id="fig|176090.4.peg.241"/>
<dbReference type="PANTHER" id="PTHR42939:SF1">
    <property type="entry name" value="ABC TRANSPORTER ATP-BINDING PROTEIN ALBC-RELATED"/>
    <property type="match status" value="1"/>
</dbReference>
<name>A0A0A0DGV0_9STRE</name>
<dbReference type="GO" id="GO:0016887">
    <property type="term" value="F:ATP hydrolysis activity"/>
    <property type="evidence" value="ECO:0007669"/>
    <property type="project" value="InterPro"/>
</dbReference>
<reference evidence="5 6" key="1">
    <citation type="submission" date="2014-06" db="EMBL/GenBank/DDBJ databases">
        <authorList>
            <person name="Teng J.L."/>
            <person name="Huang Y."/>
            <person name="Tse H."/>
            <person name="Lau S.K."/>
            <person name="Woo P.C."/>
        </authorList>
    </citation>
    <scope>NUCLEOTIDE SEQUENCE [LARGE SCALE GENOMIC DNA]</scope>
    <source>
        <strain evidence="5 6">HKU4</strain>
    </source>
</reference>
<dbReference type="PROSITE" id="PS50893">
    <property type="entry name" value="ABC_TRANSPORTER_2"/>
    <property type="match status" value="1"/>
</dbReference>
<dbReference type="GO" id="GO:0005524">
    <property type="term" value="F:ATP binding"/>
    <property type="evidence" value="ECO:0007669"/>
    <property type="project" value="UniProtKB-KW"/>
</dbReference>
<organism evidence="5 6">
    <name type="scientific">Streptococcus sinensis</name>
    <dbReference type="NCBI Taxonomy" id="176090"/>
    <lineage>
        <taxon>Bacteria</taxon>
        <taxon>Bacillati</taxon>
        <taxon>Bacillota</taxon>
        <taxon>Bacilli</taxon>
        <taxon>Lactobacillales</taxon>
        <taxon>Streptococcaceae</taxon>
        <taxon>Streptococcus</taxon>
    </lineage>
</organism>
<dbReference type="Gene3D" id="3.40.50.300">
    <property type="entry name" value="P-loop containing nucleotide triphosphate hydrolases"/>
    <property type="match status" value="1"/>
</dbReference>
<evidence type="ECO:0000256" key="1">
    <source>
        <dbReference type="ARBA" id="ARBA00022448"/>
    </source>
</evidence>
<feature type="domain" description="ABC transporter" evidence="4">
    <location>
        <begin position="4"/>
        <end position="208"/>
    </location>
</feature>
<evidence type="ECO:0000256" key="2">
    <source>
        <dbReference type="ARBA" id="ARBA00022741"/>
    </source>
</evidence>